<evidence type="ECO:0000256" key="1">
    <source>
        <dbReference type="SAM" id="SignalP"/>
    </source>
</evidence>
<gene>
    <name evidence="2" type="ORF">CGOC_LOCUS2808</name>
</gene>
<dbReference type="EMBL" id="UYRV01006634">
    <property type="protein sequence ID" value="VDK53860.1"/>
    <property type="molecule type" value="Genomic_DNA"/>
</dbReference>
<dbReference type="AlphaFoldDB" id="A0A3P6RGL8"/>
<dbReference type="Proteomes" id="UP000271889">
    <property type="component" value="Unassembled WGS sequence"/>
</dbReference>
<evidence type="ECO:0000313" key="3">
    <source>
        <dbReference type="Proteomes" id="UP000271889"/>
    </source>
</evidence>
<reference evidence="2 3" key="1">
    <citation type="submission" date="2018-11" db="EMBL/GenBank/DDBJ databases">
        <authorList>
            <consortium name="Pathogen Informatics"/>
        </authorList>
    </citation>
    <scope>NUCLEOTIDE SEQUENCE [LARGE SCALE GENOMIC DNA]</scope>
</reference>
<protein>
    <submittedName>
        <fullName evidence="2">Uncharacterized protein</fullName>
    </submittedName>
</protein>
<evidence type="ECO:0000313" key="2">
    <source>
        <dbReference type="EMBL" id="VDK53860.1"/>
    </source>
</evidence>
<organism evidence="2 3">
    <name type="scientific">Cylicostephanus goldi</name>
    <name type="common">Nematode worm</name>
    <dbReference type="NCBI Taxonomy" id="71465"/>
    <lineage>
        <taxon>Eukaryota</taxon>
        <taxon>Metazoa</taxon>
        <taxon>Ecdysozoa</taxon>
        <taxon>Nematoda</taxon>
        <taxon>Chromadorea</taxon>
        <taxon>Rhabditida</taxon>
        <taxon>Rhabditina</taxon>
        <taxon>Rhabditomorpha</taxon>
        <taxon>Strongyloidea</taxon>
        <taxon>Strongylidae</taxon>
        <taxon>Cylicostephanus</taxon>
    </lineage>
</organism>
<name>A0A3P6RGL8_CYLGO</name>
<keyword evidence="1" id="KW-0732">Signal</keyword>
<feature type="chain" id="PRO_5018006182" evidence="1">
    <location>
        <begin position="18"/>
        <end position="105"/>
    </location>
</feature>
<sequence length="105" mass="11979">MLSHKLLLFALLVTVYCEEENSEEPEVIPVEGAPEQVDISGQLGQREKGFQNELSPPAKAKFIYTYFKCLENCLKSEDLVNGTGIIKYYNCQVFCMEEEQHDVKV</sequence>
<accession>A0A3P6RGL8</accession>
<keyword evidence="3" id="KW-1185">Reference proteome</keyword>
<feature type="signal peptide" evidence="1">
    <location>
        <begin position="1"/>
        <end position="17"/>
    </location>
</feature>
<proteinExistence type="predicted"/>